<dbReference type="Proteomes" id="UP001177021">
    <property type="component" value="Unassembled WGS sequence"/>
</dbReference>
<protein>
    <submittedName>
        <fullName evidence="1">Uncharacterized protein</fullName>
    </submittedName>
</protein>
<evidence type="ECO:0000313" key="2">
    <source>
        <dbReference type="Proteomes" id="UP001177021"/>
    </source>
</evidence>
<gene>
    <name evidence="1" type="ORF">MILVUS5_LOCUS36250</name>
</gene>
<comment type="caution">
    <text evidence="1">The sequence shown here is derived from an EMBL/GenBank/DDBJ whole genome shotgun (WGS) entry which is preliminary data.</text>
</comment>
<keyword evidence="2" id="KW-1185">Reference proteome</keyword>
<dbReference type="EMBL" id="CASHSV030000716">
    <property type="protein sequence ID" value="CAJ2672637.1"/>
    <property type="molecule type" value="Genomic_DNA"/>
</dbReference>
<accession>A0ACB0LSM2</accession>
<organism evidence="1 2">
    <name type="scientific">Trifolium pratense</name>
    <name type="common">Red clover</name>
    <dbReference type="NCBI Taxonomy" id="57577"/>
    <lineage>
        <taxon>Eukaryota</taxon>
        <taxon>Viridiplantae</taxon>
        <taxon>Streptophyta</taxon>
        <taxon>Embryophyta</taxon>
        <taxon>Tracheophyta</taxon>
        <taxon>Spermatophyta</taxon>
        <taxon>Magnoliopsida</taxon>
        <taxon>eudicotyledons</taxon>
        <taxon>Gunneridae</taxon>
        <taxon>Pentapetalae</taxon>
        <taxon>rosids</taxon>
        <taxon>fabids</taxon>
        <taxon>Fabales</taxon>
        <taxon>Fabaceae</taxon>
        <taxon>Papilionoideae</taxon>
        <taxon>50 kb inversion clade</taxon>
        <taxon>NPAAA clade</taxon>
        <taxon>Hologalegina</taxon>
        <taxon>IRL clade</taxon>
        <taxon>Trifolieae</taxon>
        <taxon>Trifolium</taxon>
    </lineage>
</organism>
<reference evidence="1" key="1">
    <citation type="submission" date="2023-10" db="EMBL/GenBank/DDBJ databases">
        <authorList>
            <person name="Rodriguez Cubillos JULIANA M."/>
            <person name="De Vega J."/>
        </authorList>
    </citation>
    <scope>NUCLEOTIDE SEQUENCE</scope>
</reference>
<sequence length="246" mass="28531">MDLSVRASLKGWKFVFLSSIQVKSELPSTLKAYRYQQHRWSCGPANLFRKVVMEIFTNQKVSLWTKLHIVYSFFFVRKIVVHINTFVFYCIVLPATVMVPEVVVPKWSCVYIPCIMTLLKAVGTPRSLPLLVFWVLFENTMSLHRTKATIIGLLETSRVNEWIVTEKLGDALLKDKIGGTKVFKKYRFSIGDRIDMTELIVGFYLLFCGCYDFMYGKSYFFIFLYLQAITFFILAFGYVGTFVPKS</sequence>
<evidence type="ECO:0000313" key="1">
    <source>
        <dbReference type="EMBL" id="CAJ2672637.1"/>
    </source>
</evidence>
<proteinExistence type="predicted"/>
<name>A0ACB0LSM2_TRIPR</name>